<comment type="caution">
    <text evidence="1">The sequence shown here is derived from an EMBL/GenBank/DDBJ whole genome shotgun (WGS) entry which is preliminary data.</text>
</comment>
<gene>
    <name evidence="1" type="ORF">ISN45_At02g040770</name>
</gene>
<proteinExistence type="predicted"/>
<accession>A0A8T2FZD6</accession>
<reference evidence="1 2" key="1">
    <citation type="submission" date="2020-12" db="EMBL/GenBank/DDBJ databases">
        <title>Concerted genomic and epigenomic changes stabilize Arabidopsis allopolyploids.</title>
        <authorList>
            <person name="Chen Z."/>
        </authorList>
    </citation>
    <scope>NUCLEOTIDE SEQUENCE [LARGE SCALE GENOMIC DNA]</scope>
    <source>
        <strain evidence="1">Allo738</strain>
        <tissue evidence="1">Leaf</tissue>
    </source>
</reference>
<name>A0A8T2FZD6_9BRAS</name>
<keyword evidence="2" id="KW-1185">Reference proteome</keyword>
<dbReference type="Proteomes" id="UP000694240">
    <property type="component" value="Chromosome 2"/>
</dbReference>
<protein>
    <submittedName>
        <fullName evidence="1">Uncharacterized protein</fullName>
    </submittedName>
</protein>
<dbReference type="EMBL" id="JAEFBK010000002">
    <property type="protein sequence ID" value="KAG7639803.1"/>
    <property type="molecule type" value="Genomic_DNA"/>
</dbReference>
<organism evidence="1 2">
    <name type="scientific">Arabidopsis thaliana x Arabidopsis arenosa</name>
    <dbReference type="NCBI Taxonomy" id="1240361"/>
    <lineage>
        <taxon>Eukaryota</taxon>
        <taxon>Viridiplantae</taxon>
        <taxon>Streptophyta</taxon>
        <taxon>Embryophyta</taxon>
        <taxon>Tracheophyta</taxon>
        <taxon>Spermatophyta</taxon>
        <taxon>Magnoliopsida</taxon>
        <taxon>eudicotyledons</taxon>
        <taxon>Gunneridae</taxon>
        <taxon>Pentapetalae</taxon>
        <taxon>rosids</taxon>
        <taxon>malvids</taxon>
        <taxon>Brassicales</taxon>
        <taxon>Brassicaceae</taxon>
        <taxon>Camelineae</taxon>
        <taxon>Arabidopsis</taxon>
    </lineage>
</organism>
<sequence>MLRSMTPWDSEVIEDVSHTTCLDLTTWLVLCIDQRTSGCSIDLNRRFCWLL</sequence>
<dbReference type="AlphaFoldDB" id="A0A8T2FZD6"/>
<evidence type="ECO:0000313" key="1">
    <source>
        <dbReference type="EMBL" id="KAG7639803.1"/>
    </source>
</evidence>
<evidence type="ECO:0000313" key="2">
    <source>
        <dbReference type="Proteomes" id="UP000694240"/>
    </source>
</evidence>